<dbReference type="RefSeq" id="WP_371239661.1">
    <property type="nucleotide sequence ID" value="NZ_JAHWZY010000019.1"/>
</dbReference>
<feature type="transmembrane region" description="Helical" evidence="2">
    <location>
        <begin position="126"/>
        <end position="147"/>
    </location>
</feature>
<feature type="region of interest" description="Disordered" evidence="1">
    <location>
        <begin position="338"/>
        <end position="399"/>
    </location>
</feature>
<accession>A0ABV4J435</accession>
<evidence type="ECO:0000256" key="2">
    <source>
        <dbReference type="SAM" id="Phobius"/>
    </source>
</evidence>
<protein>
    <recommendedName>
        <fullName evidence="5">DUF2637 domain-containing protein</fullName>
    </recommendedName>
</protein>
<evidence type="ECO:0000256" key="1">
    <source>
        <dbReference type="SAM" id="MobiDB-lite"/>
    </source>
</evidence>
<sequence>MSSGYRSWEERDADVAKTKAETARIAAEAEKAAKDAEAAAVATETVKLAEQVKQARIRNQLGEVTEKAKDDKKARQAKRREQRDEDGTTFKILVNIVMALGLLAALPAQISYFLGLDRKDDKDPGLAWTLAPIPFFLELLAWVGVMGTRWAHRKGLPRWPFWILTASLGSLAGYINWAHGVTEYGPVAGYALAATSIIGPLLAEVRQYLESKAAEDGRDLRQRAKDRRVARVAAKADQERKRVERAEDERRKKLFPDEFEEYERIMAAHPTGAITREAAWQQAWDTKHGLPLSLTAESLASKEAAREAVEAVMRDHGRTPESVAVDLWLADVFGSNRGDDGPAGASAEDRPEGPAGGGSRARSRSTSEGPEVLGRKGKQGSGRTSAKTPEKPLEPAHIEKVRKLADALGDVDRLSARKVREVIGGGSNEYAVRLRDYVKSNPTPTA</sequence>
<keyword evidence="2" id="KW-0812">Transmembrane</keyword>
<gene>
    <name evidence="3" type="ORF">KYY02_19415</name>
</gene>
<dbReference type="EMBL" id="JAHWZY010000019">
    <property type="protein sequence ID" value="MEZ3180777.1"/>
    <property type="molecule type" value="Genomic_DNA"/>
</dbReference>
<organism evidence="3 4">
    <name type="scientific">Streptomyces pimonensis</name>
    <dbReference type="NCBI Taxonomy" id="2860288"/>
    <lineage>
        <taxon>Bacteria</taxon>
        <taxon>Bacillati</taxon>
        <taxon>Actinomycetota</taxon>
        <taxon>Actinomycetes</taxon>
        <taxon>Kitasatosporales</taxon>
        <taxon>Streptomycetaceae</taxon>
        <taxon>Streptomyces</taxon>
    </lineage>
</organism>
<name>A0ABV4J435_9ACTN</name>
<evidence type="ECO:0008006" key="5">
    <source>
        <dbReference type="Google" id="ProtNLM"/>
    </source>
</evidence>
<feature type="compositionally biased region" description="Basic and acidic residues" evidence="1">
    <location>
        <begin position="64"/>
        <end position="82"/>
    </location>
</feature>
<keyword evidence="2" id="KW-1133">Transmembrane helix</keyword>
<dbReference type="Proteomes" id="UP001567537">
    <property type="component" value="Unassembled WGS sequence"/>
</dbReference>
<proteinExistence type="predicted"/>
<keyword evidence="4" id="KW-1185">Reference proteome</keyword>
<feature type="compositionally biased region" description="Basic and acidic residues" evidence="1">
    <location>
        <begin position="388"/>
        <end position="399"/>
    </location>
</feature>
<evidence type="ECO:0000313" key="3">
    <source>
        <dbReference type="EMBL" id="MEZ3180777.1"/>
    </source>
</evidence>
<feature type="region of interest" description="Disordered" evidence="1">
    <location>
        <begin position="63"/>
        <end position="82"/>
    </location>
</feature>
<feature type="transmembrane region" description="Helical" evidence="2">
    <location>
        <begin position="159"/>
        <end position="178"/>
    </location>
</feature>
<feature type="transmembrane region" description="Helical" evidence="2">
    <location>
        <begin position="92"/>
        <end position="114"/>
    </location>
</feature>
<keyword evidence="2" id="KW-0472">Membrane</keyword>
<evidence type="ECO:0000313" key="4">
    <source>
        <dbReference type="Proteomes" id="UP001567537"/>
    </source>
</evidence>
<reference evidence="3 4" key="1">
    <citation type="journal article" date="2021" name="Res Sq">
        <title>Streptomyces Pimoensis sp. nov., Isolated From the Taklimakan Desert in Xinjiang, China.</title>
        <authorList>
            <person name="Zhang P."/>
            <person name="Luo X."/>
            <person name="Luo X."/>
            <person name="Liu Z."/>
            <person name="Xia Z."/>
            <person name="Wan C."/>
            <person name="zhang L."/>
        </authorList>
    </citation>
    <scope>NUCLEOTIDE SEQUENCE [LARGE SCALE GENOMIC DNA]</scope>
    <source>
        <strain evidence="3 4">TRM75549</strain>
    </source>
</reference>
<comment type="caution">
    <text evidence="3">The sequence shown here is derived from an EMBL/GenBank/DDBJ whole genome shotgun (WGS) entry which is preliminary data.</text>
</comment>